<feature type="region of interest" description="Disordered" evidence="1">
    <location>
        <begin position="306"/>
        <end position="333"/>
    </location>
</feature>
<feature type="region of interest" description="Disordered" evidence="1">
    <location>
        <begin position="204"/>
        <end position="236"/>
    </location>
</feature>
<dbReference type="AlphaFoldDB" id="A0A0S4KME6"/>
<feature type="region of interest" description="Disordered" evidence="1">
    <location>
        <begin position="669"/>
        <end position="818"/>
    </location>
</feature>
<feature type="compositionally biased region" description="Low complexity" evidence="1">
    <location>
        <begin position="768"/>
        <end position="778"/>
    </location>
</feature>
<dbReference type="Proteomes" id="UP000051952">
    <property type="component" value="Unassembled WGS sequence"/>
</dbReference>
<feature type="region of interest" description="Disordered" evidence="1">
    <location>
        <begin position="370"/>
        <end position="389"/>
    </location>
</feature>
<organism evidence="2 3">
    <name type="scientific">Bodo saltans</name>
    <name type="common">Flagellated protozoan</name>
    <dbReference type="NCBI Taxonomy" id="75058"/>
    <lineage>
        <taxon>Eukaryota</taxon>
        <taxon>Discoba</taxon>
        <taxon>Euglenozoa</taxon>
        <taxon>Kinetoplastea</taxon>
        <taxon>Metakinetoplastina</taxon>
        <taxon>Eubodonida</taxon>
        <taxon>Bodonidae</taxon>
        <taxon>Bodo</taxon>
    </lineage>
</organism>
<proteinExistence type="predicted"/>
<sequence>MVCEKISIMHQRLNTSTGTSVGHTTVADNGTIAVTVVIEEDGYAPISVDGALLNLFIDRLEVCVPETKFTVKIYLRDVYRLQPLDHSPATNSPELVFFTGHFAPRRYILKAYGPGSTTSLKMLYDMIRGKVQHRDTPDFPFARTDVHRQAAERIFGSSAPLHNAAAWGSNAPGQYTSTAPPINLEDLADATMMPSMHGAFDWGVDSRPGSMTTSRSASVKQPPPFMPSSSATTHGAATAGATNLSSLWNASSGRRLPPDVGGGSSSSRLARRSPYDALKKDVGTFNHSNLVDEGTSPIAAASTHSVSFVSPGDSPPGHTSSSRRTAAAVGTQSSFRNVTTTAVGTDSPIDAPSAHGKVVAVESIGMQTTSTIPLTTPSRDESTVPPTGPVAAPSAPLWFLRRNVEKMHQTDVLLHRTPADVRSQQYNDIIALADHVSGNSRRWTQDNGIHLPADAFLAHEANMKAQEFRLPVDAPSASHPYVSTTDFSFTPISARRGDGGLVMTPSTTNQTILNDIGVGDEDMSVEQAERRLQSKASLAALHRKTSNVRRDDVLRSLLEESNASTSATAVTTSSPRKMNAPLTRAVTTFTASAETSTTSVSQRAATFVAVPAAASPSSPLVPLQKLPSPFNASLTTQPIAANQESVVAVRGGLHAPLLAEGTQKRAATGIAKQNGSPPQYRPPPRVATSAMKPNAALGTAQTTHAAAPLPSAAASSTGGESAHPRNPTMFKTYTGIPHASSFSGEPTHIIPSHHAGGGGHQGDDNRGHSVSSNASSSSEMFFSVGGQSQHAGGSPPAAVPVGSGAAAASPPSSSQVLAPKVRPLASKIIAMGGVPMPHLQQETKNDSPPPAHTAAAAHASSVIVVKKVAPPPMSRMPHTSTATNIINTPQTPSTGPLRPSLDGAPTLLRRVATTR</sequence>
<feature type="region of interest" description="Disordered" evidence="1">
    <location>
        <begin position="873"/>
        <end position="915"/>
    </location>
</feature>
<evidence type="ECO:0000256" key="1">
    <source>
        <dbReference type="SAM" id="MobiDB-lite"/>
    </source>
</evidence>
<dbReference type="VEuPathDB" id="TriTrypDB:BSAL_10195"/>
<feature type="compositionally biased region" description="Low complexity" evidence="1">
    <location>
        <begin position="791"/>
        <end position="814"/>
    </location>
</feature>
<reference evidence="3" key="1">
    <citation type="submission" date="2015-09" db="EMBL/GenBank/DDBJ databases">
        <authorList>
            <consortium name="Pathogen Informatics"/>
        </authorList>
    </citation>
    <scope>NUCLEOTIDE SEQUENCE [LARGE SCALE GENOMIC DNA]</scope>
    <source>
        <strain evidence="3">Lake Konstanz</strain>
    </source>
</reference>
<feature type="compositionally biased region" description="Polar residues" evidence="1">
    <location>
        <begin position="209"/>
        <end position="219"/>
    </location>
</feature>
<feature type="compositionally biased region" description="Low complexity" evidence="1">
    <location>
        <begin position="705"/>
        <end position="721"/>
    </location>
</feature>
<feature type="compositionally biased region" description="Polar residues" evidence="1">
    <location>
        <begin position="877"/>
        <end position="894"/>
    </location>
</feature>
<name>A0A0S4KME6_BODSA</name>
<evidence type="ECO:0000313" key="2">
    <source>
        <dbReference type="EMBL" id="CUI14665.1"/>
    </source>
</evidence>
<evidence type="ECO:0000313" key="3">
    <source>
        <dbReference type="Proteomes" id="UP000051952"/>
    </source>
</evidence>
<protein>
    <submittedName>
        <fullName evidence="2">Uncharacterized protein</fullName>
    </submittedName>
</protein>
<dbReference type="EMBL" id="CYKH01001520">
    <property type="protein sequence ID" value="CUI14665.1"/>
    <property type="molecule type" value="Genomic_DNA"/>
</dbReference>
<feature type="compositionally biased region" description="Polar residues" evidence="1">
    <location>
        <begin position="317"/>
        <end position="333"/>
    </location>
</feature>
<keyword evidence="3" id="KW-1185">Reference proteome</keyword>
<gene>
    <name evidence="2" type="ORF">BSAL_10195</name>
</gene>
<feature type="region of interest" description="Disordered" evidence="1">
    <location>
        <begin position="249"/>
        <end position="271"/>
    </location>
</feature>
<accession>A0A0S4KME6</accession>